<comment type="subcellular location">
    <subcellularLocation>
        <location evidence="1">Cell membrane</location>
        <topology evidence="1">Multi-pass membrane protein</topology>
    </subcellularLocation>
</comment>
<evidence type="ECO:0000256" key="4">
    <source>
        <dbReference type="ARBA" id="ARBA00022989"/>
    </source>
</evidence>
<comment type="caution">
    <text evidence="7">The sequence shown here is derived from an EMBL/GenBank/DDBJ whole genome shotgun (WGS) entry which is preliminary data.</text>
</comment>
<dbReference type="PANTHER" id="PTHR30250">
    <property type="entry name" value="PST FAMILY PREDICTED COLANIC ACID TRANSPORTER"/>
    <property type="match status" value="1"/>
</dbReference>
<dbReference type="EMBL" id="SOAN01000014">
    <property type="protein sequence ID" value="TDS82633.1"/>
    <property type="molecule type" value="Genomic_DNA"/>
</dbReference>
<feature type="transmembrane region" description="Helical" evidence="6">
    <location>
        <begin position="47"/>
        <end position="68"/>
    </location>
</feature>
<sequence>MRRLFRSIIDDSPSLLAIGRLVAAALALISAPIVARAIGPDGRGETAAAIALFHIVPVVIALGVPLAVRRRAATADGQVAIGAARLLSAVSVVPACIAAAICSITLFASFDTDMRTIATVGVAAAPLIVSWSSDISLLVAHSRYRAVMSMQLIQPFIYLVLVIILWQAQRADTATVLIAYLSGLAATFFTGLFLVKGRFEGAIREIPVLVKDGVRFAGSALAETASNRLDQALLLPIAGATQAGYYAVATTIVTIPLAIGQAIGASYFTPIARAANLNDRLSLQWSAARSGLAISIFCYFWLCLLAPFVVPLLFGEAFRPAVPVIWAAAIGGFAMTSGYVASMALAAEGRGARMTIAQVTALAVSLTLLWLLAPTLGAVGAAIASSVGYVVLLMLLLSGFRGSLSVLAPRPRDLHEGIKRLLRRGAH</sequence>
<evidence type="ECO:0000256" key="3">
    <source>
        <dbReference type="ARBA" id="ARBA00022692"/>
    </source>
</evidence>
<feature type="transmembrane region" description="Helical" evidence="6">
    <location>
        <begin position="116"/>
        <end position="140"/>
    </location>
</feature>
<dbReference type="PANTHER" id="PTHR30250:SF11">
    <property type="entry name" value="O-ANTIGEN TRANSPORTER-RELATED"/>
    <property type="match status" value="1"/>
</dbReference>
<proteinExistence type="predicted"/>
<dbReference type="InterPro" id="IPR002797">
    <property type="entry name" value="Polysacc_synth"/>
</dbReference>
<accession>A0A4R7FV51</accession>
<evidence type="ECO:0000256" key="1">
    <source>
        <dbReference type="ARBA" id="ARBA00004651"/>
    </source>
</evidence>
<dbReference type="RefSeq" id="WP_166645929.1">
    <property type="nucleotide sequence ID" value="NZ_SOAN01000014.1"/>
</dbReference>
<feature type="transmembrane region" description="Helical" evidence="6">
    <location>
        <begin position="174"/>
        <end position="195"/>
    </location>
</feature>
<evidence type="ECO:0000313" key="8">
    <source>
        <dbReference type="Proteomes" id="UP000294506"/>
    </source>
</evidence>
<feature type="transmembrane region" description="Helical" evidence="6">
    <location>
        <begin position="89"/>
        <end position="110"/>
    </location>
</feature>
<evidence type="ECO:0000256" key="6">
    <source>
        <dbReference type="SAM" id="Phobius"/>
    </source>
</evidence>
<feature type="transmembrane region" description="Helical" evidence="6">
    <location>
        <begin position="325"/>
        <end position="347"/>
    </location>
</feature>
<dbReference type="Proteomes" id="UP000294506">
    <property type="component" value="Unassembled WGS sequence"/>
</dbReference>
<keyword evidence="5 6" id="KW-0472">Membrane</keyword>
<keyword evidence="8" id="KW-1185">Reference proteome</keyword>
<name>A0A4R7FV51_9MICC</name>
<organism evidence="7 8">
    <name type="scientific">Nesterenkonia aurantiaca</name>
    <dbReference type="NCBI Taxonomy" id="1436010"/>
    <lineage>
        <taxon>Bacteria</taxon>
        <taxon>Bacillati</taxon>
        <taxon>Actinomycetota</taxon>
        <taxon>Actinomycetes</taxon>
        <taxon>Micrococcales</taxon>
        <taxon>Micrococcaceae</taxon>
        <taxon>Nesterenkonia</taxon>
    </lineage>
</organism>
<feature type="transmembrane region" description="Helical" evidence="6">
    <location>
        <begin position="152"/>
        <end position="168"/>
    </location>
</feature>
<dbReference type="Pfam" id="PF01943">
    <property type="entry name" value="Polysacc_synt"/>
    <property type="match status" value="1"/>
</dbReference>
<dbReference type="InterPro" id="IPR050833">
    <property type="entry name" value="Poly_Biosynth_Transport"/>
</dbReference>
<evidence type="ECO:0000313" key="7">
    <source>
        <dbReference type="EMBL" id="TDS82633.1"/>
    </source>
</evidence>
<feature type="transmembrane region" description="Helical" evidence="6">
    <location>
        <begin position="354"/>
        <end position="373"/>
    </location>
</feature>
<dbReference type="AlphaFoldDB" id="A0A4R7FV51"/>
<dbReference type="GO" id="GO:0005886">
    <property type="term" value="C:plasma membrane"/>
    <property type="evidence" value="ECO:0007669"/>
    <property type="project" value="UniProtKB-SubCell"/>
</dbReference>
<evidence type="ECO:0000256" key="5">
    <source>
        <dbReference type="ARBA" id="ARBA00023136"/>
    </source>
</evidence>
<keyword evidence="3 6" id="KW-0812">Transmembrane</keyword>
<feature type="transmembrane region" description="Helical" evidence="6">
    <location>
        <begin position="290"/>
        <end position="313"/>
    </location>
</feature>
<reference evidence="7 8" key="1">
    <citation type="submission" date="2019-03" db="EMBL/GenBank/DDBJ databases">
        <title>Genomic Encyclopedia of Type Strains, Phase III (KMG-III): the genomes of soil and plant-associated and newly described type strains.</title>
        <authorList>
            <person name="Whitman W."/>
        </authorList>
    </citation>
    <scope>NUCLEOTIDE SEQUENCE [LARGE SCALE GENOMIC DNA]</scope>
    <source>
        <strain evidence="7 8">DSM 27373</strain>
    </source>
</reference>
<protein>
    <submittedName>
        <fullName evidence="7">O-antigen/teichoic acid export membrane protein</fullName>
    </submittedName>
</protein>
<keyword evidence="2" id="KW-1003">Cell membrane</keyword>
<feature type="transmembrane region" description="Helical" evidence="6">
    <location>
        <begin position="379"/>
        <end position="400"/>
    </location>
</feature>
<keyword evidence="4 6" id="KW-1133">Transmembrane helix</keyword>
<gene>
    <name evidence="7" type="ORF">EV640_1146</name>
</gene>
<evidence type="ECO:0000256" key="2">
    <source>
        <dbReference type="ARBA" id="ARBA00022475"/>
    </source>
</evidence>